<dbReference type="AlphaFoldDB" id="A0A135HYQ8"/>
<gene>
    <name evidence="1" type="ORF">ATN84_00420</name>
</gene>
<reference evidence="1 2" key="1">
    <citation type="submission" date="2015-11" db="EMBL/GenBank/DDBJ databases">
        <title>Draft genome sequence of Paramesorhizobium deserti A-3-E, a strain highly resistant to diverse beta-lactam antibiotics.</title>
        <authorList>
            <person name="Lv R."/>
            <person name="Yang X."/>
            <person name="Fang N."/>
            <person name="Guo J."/>
            <person name="Luo X."/>
            <person name="Peng F."/>
            <person name="Yang R."/>
            <person name="Cui Y."/>
            <person name="Fang C."/>
            <person name="Song Y."/>
        </authorList>
    </citation>
    <scope>NUCLEOTIDE SEQUENCE [LARGE SCALE GENOMIC DNA]</scope>
    <source>
        <strain evidence="1 2">A-3-E</strain>
    </source>
</reference>
<sequence>MDELVARITSNVGIDPATATKAVGLILAFLQKEGPADKVSALIAAIPGAQDAITAAQSQGGGFLSGMMGGVMGLGSQLMGLGLGMGEISGVSKETIGFAREKAGSGPVDEVVNSIPGLSQFV</sequence>
<protein>
    <recommendedName>
        <fullName evidence="3">DUF2267 domain-containing protein</fullName>
    </recommendedName>
</protein>
<accession>A0A135HYQ8</accession>
<comment type="caution">
    <text evidence="1">The sequence shown here is derived from an EMBL/GenBank/DDBJ whole genome shotgun (WGS) entry which is preliminary data.</text>
</comment>
<dbReference type="OrthoDB" id="7907231at2"/>
<evidence type="ECO:0000313" key="2">
    <source>
        <dbReference type="Proteomes" id="UP000070107"/>
    </source>
</evidence>
<dbReference type="EMBL" id="LNTU01000001">
    <property type="protein sequence ID" value="KXF78303.1"/>
    <property type="molecule type" value="Genomic_DNA"/>
</dbReference>
<proteinExistence type="predicted"/>
<evidence type="ECO:0008006" key="3">
    <source>
        <dbReference type="Google" id="ProtNLM"/>
    </source>
</evidence>
<dbReference type="RefSeq" id="WP_068879573.1">
    <property type="nucleotide sequence ID" value="NZ_LNTU01000001.1"/>
</dbReference>
<name>A0A135HYQ8_9HYPH</name>
<dbReference type="STRING" id="1494590.ATN84_00420"/>
<keyword evidence="2" id="KW-1185">Reference proteome</keyword>
<evidence type="ECO:0000313" key="1">
    <source>
        <dbReference type="EMBL" id="KXF78303.1"/>
    </source>
</evidence>
<dbReference type="Proteomes" id="UP000070107">
    <property type="component" value="Unassembled WGS sequence"/>
</dbReference>
<organism evidence="1 2">
    <name type="scientific">Paramesorhizobium deserti</name>
    <dbReference type="NCBI Taxonomy" id="1494590"/>
    <lineage>
        <taxon>Bacteria</taxon>
        <taxon>Pseudomonadati</taxon>
        <taxon>Pseudomonadota</taxon>
        <taxon>Alphaproteobacteria</taxon>
        <taxon>Hyphomicrobiales</taxon>
        <taxon>Phyllobacteriaceae</taxon>
        <taxon>Paramesorhizobium</taxon>
    </lineage>
</organism>